<dbReference type="Proteomes" id="UP001589700">
    <property type="component" value="Unassembled WGS sequence"/>
</dbReference>
<dbReference type="Pfam" id="PF06259">
    <property type="entry name" value="Abhydrolase_8"/>
    <property type="match status" value="1"/>
</dbReference>
<feature type="domain" description="DUF1023" evidence="1">
    <location>
        <begin position="270"/>
        <end position="454"/>
    </location>
</feature>
<evidence type="ECO:0000313" key="3">
    <source>
        <dbReference type="Proteomes" id="UP001589700"/>
    </source>
</evidence>
<gene>
    <name evidence="2" type="ORF">ACFFVD_00280</name>
</gene>
<name>A0ABV5JKQ9_9ACTN</name>
<dbReference type="EMBL" id="JBHMDY010000001">
    <property type="protein sequence ID" value="MFB9258236.1"/>
    <property type="molecule type" value="Genomic_DNA"/>
</dbReference>
<dbReference type="RefSeq" id="WP_182633743.1">
    <property type="nucleotide sequence ID" value="NZ_JAALDM010000339.1"/>
</dbReference>
<reference evidence="2 3" key="1">
    <citation type="submission" date="2024-09" db="EMBL/GenBank/DDBJ databases">
        <authorList>
            <person name="Sun Q."/>
            <person name="Mori K."/>
        </authorList>
    </citation>
    <scope>NUCLEOTIDE SEQUENCE [LARGE SCALE GENOMIC DNA]</scope>
    <source>
        <strain evidence="2 3">CCM 7659</strain>
    </source>
</reference>
<accession>A0ABV5JKQ9</accession>
<proteinExistence type="predicted"/>
<protein>
    <submittedName>
        <fullName evidence="2">Alpha/beta hydrolase</fullName>
    </submittedName>
</protein>
<sequence length="539" mass="57426">MSFSRLSSEISDRAATVGAIKELVTSLIDQVKTLKNALDDARDHAAEFGLVITGDGAVIDGPGTSDVGAVAGTLGGPAATAAASAAKAAKEAARTEITARVHAILATAADVEADTTAILTKAAEGGFTGDGMSVEDASRKGRAGADRMFEAPVPPRDIEQQKHYLDTLSPEQRQELITERPYLLAEAYGIDPKVRDEAIRNWIPQLREDLLDDRADLRRLGHASNDDLVVAIDNKLADLDTLVDQAHNPPGTPDELKRYLLGLKPYEDGIGAIVAQNDITTADHVAVHVPGMTTTTRDNPEAGTDLIGELDKLSKLDRQMEDHLTSTGRRHETVATVTYMNMKFPGQDMPVLNALAEAGQPTFADEAAPDLARALEGMKATSTEGNHLTVLGHSYGSLTTSEGLQAGGPADAVVFYGSPGLESSGEPFDADSLGVGPDNRYVMLAAKEPIQAAVAFDPFGGRPQDNPDLTRLDAGVNVERDLVGSTGHSQYEVEESTSLWNLGAVATGSPDLIIGFDRQQFDQQNYHQTPFGRFPDYDF</sequence>
<evidence type="ECO:0000313" key="2">
    <source>
        <dbReference type="EMBL" id="MFB9258236.1"/>
    </source>
</evidence>
<dbReference type="InterPro" id="IPR010427">
    <property type="entry name" value="DUF1023"/>
</dbReference>
<keyword evidence="3" id="KW-1185">Reference proteome</keyword>
<dbReference type="GO" id="GO:0016787">
    <property type="term" value="F:hydrolase activity"/>
    <property type="evidence" value="ECO:0007669"/>
    <property type="project" value="UniProtKB-KW"/>
</dbReference>
<organism evidence="2 3">
    <name type="scientific">Dietzia aerolata</name>
    <dbReference type="NCBI Taxonomy" id="595984"/>
    <lineage>
        <taxon>Bacteria</taxon>
        <taxon>Bacillati</taxon>
        <taxon>Actinomycetota</taxon>
        <taxon>Actinomycetes</taxon>
        <taxon>Mycobacteriales</taxon>
        <taxon>Dietziaceae</taxon>
        <taxon>Dietzia</taxon>
    </lineage>
</organism>
<comment type="caution">
    <text evidence="2">The sequence shown here is derived from an EMBL/GenBank/DDBJ whole genome shotgun (WGS) entry which is preliminary data.</text>
</comment>
<keyword evidence="2" id="KW-0378">Hydrolase</keyword>
<evidence type="ECO:0000259" key="1">
    <source>
        <dbReference type="Pfam" id="PF06259"/>
    </source>
</evidence>